<sequence length="82" mass="9430">MEVLDHLVFSFGFTFAKPQDQNRYATVLEQLPRPLVDGTLLLDENAMTLAFTIDAPDRALQVRVEQTYLQLTLVKPLFFVRC</sequence>
<evidence type="ECO:0000313" key="1">
    <source>
        <dbReference type="EMBL" id="TAI47036.1"/>
    </source>
</evidence>
<accession>A0A4Q8QFZ8</accession>
<protein>
    <submittedName>
        <fullName evidence="1">Uncharacterized protein</fullName>
    </submittedName>
</protein>
<dbReference type="AlphaFoldDB" id="A0A4Q8QFZ8"/>
<name>A0A4Q8QFZ8_9FLAO</name>
<comment type="caution">
    <text evidence="1">The sequence shown here is derived from an EMBL/GenBank/DDBJ whole genome shotgun (WGS) entry which is preliminary data.</text>
</comment>
<dbReference type="EMBL" id="SGIU01000002">
    <property type="protein sequence ID" value="TAI47036.1"/>
    <property type="molecule type" value="Genomic_DNA"/>
</dbReference>
<keyword evidence="2" id="KW-1185">Reference proteome</keyword>
<organism evidence="1 2">
    <name type="scientific">Flagellimonas allohymeniacidonis</name>
    <dbReference type="NCBI Taxonomy" id="2517819"/>
    <lineage>
        <taxon>Bacteria</taxon>
        <taxon>Pseudomonadati</taxon>
        <taxon>Bacteroidota</taxon>
        <taxon>Flavobacteriia</taxon>
        <taxon>Flavobacteriales</taxon>
        <taxon>Flavobacteriaceae</taxon>
        <taxon>Flagellimonas</taxon>
    </lineage>
</organism>
<dbReference type="RefSeq" id="WP_130613483.1">
    <property type="nucleotide sequence ID" value="NZ_SGIU01000002.1"/>
</dbReference>
<reference evidence="1 2" key="1">
    <citation type="submission" date="2019-02" db="EMBL/GenBank/DDBJ databases">
        <title>Draft genome sequence of Muricauda sp. 176CP4-71.</title>
        <authorList>
            <person name="Park J.-S."/>
        </authorList>
    </citation>
    <scope>NUCLEOTIDE SEQUENCE [LARGE SCALE GENOMIC DNA]</scope>
    <source>
        <strain evidence="1 2">176CP4-71</strain>
    </source>
</reference>
<evidence type="ECO:0000313" key="2">
    <source>
        <dbReference type="Proteomes" id="UP000291981"/>
    </source>
</evidence>
<proteinExistence type="predicted"/>
<dbReference type="Proteomes" id="UP000291981">
    <property type="component" value="Unassembled WGS sequence"/>
</dbReference>
<gene>
    <name evidence="1" type="ORF">EW142_10095</name>
</gene>